<evidence type="ECO:0000259" key="4">
    <source>
        <dbReference type="PROSITE" id="PS50893"/>
    </source>
</evidence>
<protein>
    <submittedName>
        <fullName evidence="5">ATP-binding cassette domain-containing protein</fullName>
    </submittedName>
</protein>
<dbReference type="GO" id="GO:0005524">
    <property type="term" value="F:ATP binding"/>
    <property type="evidence" value="ECO:0007669"/>
    <property type="project" value="UniProtKB-KW"/>
</dbReference>
<evidence type="ECO:0000256" key="3">
    <source>
        <dbReference type="ARBA" id="ARBA00022840"/>
    </source>
</evidence>
<dbReference type="InterPro" id="IPR050093">
    <property type="entry name" value="ABC_SmlMolc_Importer"/>
</dbReference>
<gene>
    <name evidence="5" type="ORF">A3R20_03000</name>
</gene>
<evidence type="ECO:0000313" key="6">
    <source>
        <dbReference type="Proteomes" id="UP000406081"/>
    </source>
</evidence>
<keyword evidence="1" id="KW-0813">Transport</keyword>
<dbReference type="InterPro" id="IPR027417">
    <property type="entry name" value="P-loop_NTPase"/>
</dbReference>
<dbReference type="SMART" id="SM00382">
    <property type="entry name" value="AAA"/>
    <property type="match status" value="1"/>
</dbReference>
<dbReference type="Gene3D" id="3.40.50.300">
    <property type="entry name" value="P-loop containing nucleotide triphosphate hydrolases"/>
    <property type="match status" value="1"/>
</dbReference>
<evidence type="ECO:0000256" key="1">
    <source>
        <dbReference type="ARBA" id="ARBA00022448"/>
    </source>
</evidence>
<reference evidence="5 6" key="1">
    <citation type="submission" date="2018-06" db="EMBL/GenBank/DDBJ databases">
        <authorList>
            <consortium name="GenomeTrakr: Next Generation Sequencing Network for Food Pathogen Tracability"/>
        </authorList>
    </citation>
    <scope>NUCLEOTIDE SEQUENCE [LARGE SCALE GENOMIC DNA]</scope>
    <source>
        <strain evidence="5 6">ARS-CC9329</strain>
    </source>
</reference>
<accession>A0AAN3BL64</accession>
<dbReference type="Pfam" id="PF00005">
    <property type="entry name" value="ABC_tran"/>
    <property type="match status" value="1"/>
</dbReference>
<dbReference type="CDD" id="cd03297">
    <property type="entry name" value="ABC_ModC_molybdenum_transporter"/>
    <property type="match status" value="1"/>
</dbReference>
<dbReference type="AlphaFoldDB" id="A0AAN3BL64"/>
<comment type="caution">
    <text evidence="5">The sequence shown here is derived from an EMBL/GenBank/DDBJ whole genome shotgun (WGS) entry which is preliminary data.</text>
</comment>
<dbReference type="SUPFAM" id="SSF52540">
    <property type="entry name" value="P-loop containing nucleoside triphosphate hydrolases"/>
    <property type="match status" value="1"/>
</dbReference>
<sequence length="223" mass="25544">MLRLQFHKKLPFHDLNIDYTFEKPVTAMMGASGSGKSTLFQCVSGLKSIDGGIIEFDGTPWDDSNISLHLPVTERKVGYLFQNLALFPNMNVYENIAFGLKVKKKKKKKKKEQAEIQQQVRKMSDYLQISHLLYSSVQKLSGGEKQRVAMARAMITEPKLLLLDEPFNGLDEETRLICMKLVGQMAKDFHIPVIFVTHYASEAEMMTEEILVMREGRLEKRKN</sequence>
<dbReference type="GO" id="GO:0016887">
    <property type="term" value="F:ATP hydrolysis activity"/>
    <property type="evidence" value="ECO:0007669"/>
    <property type="project" value="InterPro"/>
</dbReference>
<keyword evidence="2" id="KW-0547">Nucleotide-binding</keyword>
<keyword evidence="3 5" id="KW-0067">ATP-binding</keyword>
<evidence type="ECO:0000313" key="5">
    <source>
        <dbReference type="EMBL" id="EAG0993577.1"/>
    </source>
</evidence>
<organism evidence="5 6">
    <name type="scientific">Listeria monocytogenes</name>
    <dbReference type="NCBI Taxonomy" id="1639"/>
    <lineage>
        <taxon>Bacteria</taxon>
        <taxon>Bacillati</taxon>
        <taxon>Bacillota</taxon>
        <taxon>Bacilli</taxon>
        <taxon>Bacillales</taxon>
        <taxon>Listeriaceae</taxon>
        <taxon>Listeria</taxon>
    </lineage>
</organism>
<dbReference type="InterPro" id="IPR003439">
    <property type="entry name" value="ABC_transporter-like_ATP-bd"/>
</dbReference>
<dbReference type="PROSITE" id="PS00211">
    <property type="entry name" value="ABC_TRANSPORTER_1"/>
    <property type="match status" value="1"/>
</dbReference>
<dbReference type="PANTHER" id="PTHR42781:SF4">
    <property type="entry name" value="SPERMIDINE_PUTRESCINE IMPORT ATP-BINDING PROTEIN POTA"/>
    <property type="match status" value="1"/>
</dbReference>
<proteinExistence type="predicted"/>
<dbReference type="InterPro" id="IPR003593">
    <property type="entry name" value="AAA+_ATPase"/>
</dbReference>
<dbReference type="Proteomes" id="UP000406081">
    <property type="component" value="Unassembled WGS sequence"/>
</dbReference>
<name>A0AAN3BL64_LISMN</name>
<dbReference type="PROSITE" id="PS50893">
    <property type="entry name" value="ABC_TRANSPORTER_2"/>
    <property type="match status" value="1"/>
</dbReference>
<dbReference type="InterPro" id="IPR017871">
    <property type="entry name" value="ABC_transporter-like_CS"/>
</dbReference>
<feature type="domain" description="ABC transporter" evidence="4">
    <location>
        <begin position="2"/>
        <end position="223"/>
    </location>
</feature>
<dbReference type="RefSeq" id="WP_039120115.1">
    <property type="nucleotide sequence ID" value="NZ_CP033737.1"/>
</dbReference>
<evidence type="ECO:0000256" key="2">
    <source>
        <dbReference type="ARBA" id="ARBA00022741"/>
    </source>
</evidence>
<dbReference type="EMBL" id="AABAIH010000001">
    <property type="protein sequence ID" value="EAG0993577.1"/>
    <property type="molecule type" value="Genomic_DNA"/>
</dbReference>
<dbReference type="PANTHER" id="PTHR42781">
    <property type="entry name" value="SPERMIDINE/PUTRESCINE IMPORT ATP-BINDING PROTEIN POTA"/>
    <property type="match status" value="1"/>
</dbReference>